<dbReference type="GO" id="GO:0031122">
    <property type="term" value="P:cytoplasmic microtubule organization"/>
    <property type="evidence" value="ECO:0007669"/>
    <property type="project" value="TreeGrafter"/>
</dbReference>
<evidence type="ECO:0000256" key="1">
    <source>
        <dbReference type="ARBA" id="ARBA00010337"/>
    </source>
</evidence>
<keyword evidence="2 5" id="KW-0963">Cytoplasm</keyword>
<dbReference type="GO" id="GO:0000930">
    <property type="term" value="C:gamma-tubulin complex"/>
    <property type="evidence" value="ECO:0007669"/>
    <property type="project" value="TreeGrafter"/>
</dbReference>
<keyword evidence="4 5" id="KW-0206">Cytoskeleton</keyword>
<dbReference type="Pfam" id="PF04130">
    <property type="entry name" value="GCP_C_terminal"/>
    <property type="match status" value="1"/>
</dbReference>
<sequence length="995" mass="111693">MSFEPGEGTFCYQGSVHGDSHLRRGTLGTFTRQTSCSSEHGLTMHCDHELDPFSSESLWRLSKFSIEALQPLESLPWNTPLSDDATSCFEIYPQPTDKIDPVWKLDLFPSGLEKPESCTDSIINPSIDGESDATCDSLRNISGDDNDIWSLDLLQEEPGQPPPQKSWESFQNRSFQEPVSVYFSESGVKGFDAVLAQQSAVKTNSAPNGMVRADAFIRSLLRLGLGWSSAFFRYNQRTNQFERSLKDISISGISPLALGNVIEYVVRCGTNMQRMRLFAQDLPAKCRGLSALFTLSSTVAVIIVNLEQQVSDHSKDITSLLQVKALFHRCGDLIGVLAAIVDAAQTAVSDAQVMSIVTERAAFFAQKFGWMENLMHEIVIRMTRPWFKFIETWIGLRPEDTALKESMTSGNTFVRLETHDRGKFKTGPARTDHIYETDHMPSFIPADLARSIFESGRSLQLLKRSHPRHPIAQRDVLLRTGGLHLHCATTWAGIEEIQRRAQEYESRLRAEIKKYHKSDAGLQDLPSNVVTQCVDQTTNTEVTTAAFELFDIDDEKSALGPVTDHKALSKDDLKQLLDKARGFETEDTNEASYLGPELTSGLHLSLAPILSSQALLIDYSCLHLLFKEHRIRHHLNMQWRFQLLGEGSFVARLSNSLFDAEMQSGERKAGKVRSGVDTGLRLGSRDTWPPASSELRLVLIGLLGDCYFGSTNTEDDEQAHAQKDNELPGGLSFGIRELTDEEIEACKNPNAIEALDFLRLQYTPPEVLESLITARSLNKYDRLFKHLLRLLRMVSVVKGLIRDSTARRSLSGDTHNVYRKFRVDAQHFVLAVSDYCFHVGIGSIWQRFQDTLTKIEHCLNHGDIDGTIEAAHSVPRLRDYHEDILDQMLFALFLSKRHAQAAKLLESIFGTILGFSLLSRADGIGMRNESEGAVLYLYQSFRKQTSAFVNYLRSLESGKATSKSMAKSGAFFSSRTDPTSVFEHLRARLDIKDYY</sequence>
<dbReference type="Proteomes" id="UP001154252">
    <property type="component" value="Unassembled WGS sequence"/>
</dbReference>
<dbReference type="OrthoDB" id="775571at2759"/>
<evidence type="ECO:0000313" key="8">
    <source>
        <dbReference type="EMBL" id="CAG8907900.1"/>
    </source>
</evidence>
<comment type="subcellular location">
    <subcellularLocation>
        <location evidence="5">Cytoplasm</location>
        <location evidence="5">Cytoskeleton</location>
        <location evidence="5">Microtubule organizing center</location>
    </subcellularLocation>
</comment>
<dbReference type="PANTHER" id="PTHR19302">
    <property type="entry name" value="GAMMA TUBULIN COMPLEX PROTEIN"/>
    <property type="match status" value="1"/>
</dbReference>
<dbReference type="Gene3D" id="1.20.120.1900">
    <property type="entry name" value="Gamma-tubulin complex, C-terminal domain"/>
    <property type="match status" value="1"/>
</dbReference>
<keyword evidence="3 5" id="KW-0493">Microtubule</keyword>
<protein>
    <recommendedName>
        <fullName evidence="5">Spindle pole body component</fullName>
    </recommendedName>
</protein>
<dbReference type="GO" id="GO:0005874">
    <property type="term" value="C:microtubule"/>
    <property type="evidence" value="ECO:0007669"/>
    <property type="project" value="UniProtKB-KW"/>
</dbReference>
<dbReference type="Pfam" id="PF17681">
    <property type="entry name" value="GCP_N_terminal"/>
    <property type="match status" value="1"/>
</dbReference>
<evidence type="ECO:0000259" key="7">
    <source>
        <dbReference type="Pfam" id="PF17681"/>
    </source>
</evidence>
<dbReference type="GO" id="GO:0000278">
    <property type="term" value="P:mitotic cell cycle"/>
    <property type="evidence" value="ECO:0007669"/>
    <property type="project" value="TreeGrafter"/>
</dbReference>
<evidence type="ECO:0000313" key="9">
    <source>
        <dbReference type="Proteomes" id="UP001154252"/>
    </source>
</evidence>
<dbReference type="InterPro" id="IPR041470">
    <property type="entry name" value="GCP_N"/>
</dbReference>
<organism evidence="8 9">
    <name type="scientific">Penicillium egyptiacum</name>
    <dbReference type="NCBI Taxonomy" id="1303716"/>
    <lineage>
        <taxon>Eukaryota</taxon>
        <taxon>Fungi</taxon>
        <taxon>Dikarya</taxon>
        <taxon>Ascomycota</taxon>
        <taxon>Pezizomycotina</taxon>
        <taxon>Eurotiomycetes</taxon>
        <taxon>Eurotiomycetidae</taxon>
        <taxon>Eurotiales</taxon>
        <taxon>Aspergillaceae</taxon>
        <taxon>Penicillium</taxon>
    </lineage>
</organism>
<dbReference type="FunFam" id="1.20.120.1900:FF:000013">
    <property type="entry name" value="Spindle pole body component"/>
    <property type="match status" value="1"/>
</dbReference>
<dbReference type="GO" id="GO:0051011">
    <property type="term" value="F:microtubule minus-end binding"/>
    <property type="evidence" value="ECO:0007669"/>
    <property type="project" value="TreeGrafter"/>
</dbReference>
<evidence type="ECO:0000259" key="6">
    <source>
        <dbReference type="Pfam" id="PF04130"/>
    </source>
</evidence>
<dbReference type="GO" id="GO:0007020">
    <property type="term" value="P:microtubule nucleation"/>
    <property type="evidence" value="ECO:0007669"/>
    <property type="project" value="InterPro"/>
</dbReference>
<dbReference type="GO" id="GO:0051225">
    <property type="term" value="P:spindle assembly"/>
    <property type="evidence" value="ECO:0007669"/>
    <property type="project" value="TreeGrafter"/>
</dbReference>
<comment type="caution">
    <text evidence="8">The sequence shown here is derived from an EMBL/GenBank/DDBJ whole genome shotgun (WGS) entry which is preliminary data.</text>
</comment>
<reference evidence="8" key="1">
    <citation type="submission" date="2021-07" db="EMBL/GenBank/DDBJ databases">
        <authorList>
            <person name="Branca A.L. A."/>
        </authorList>
    </citation>
    <scope>NUCLEOTIDE SEQUENCE</scope>
</reference>
<gene>
    <name evidence="8" type="ORF">PEGY_LOCUS8949</name>
</gene>
<evidence type="ECO:0000256" key="3">
    <source>
        <dbReference type="ARBA" id="ARBA00022701"/>
    </source>
</evidence>
<dbReference type="InterPro" id="IPR042241">
    <property type="entry name" value="GCP_C_sf"/>
</dbReference>
<feature type="domain" description="Gamma tubulin complex component protein N-terminal" evidence="7">
    <location>
        <begin position="217"/>
        <end position="628"/>
    </location>
</feature>
<evidence type="ECO:0000256" key="4">
    <source>
        <dbReference type="ARBA" id="ARBA00023212"/>
    </source>
</evidence>
<dbReference type="InterPro" id="IPR007259">
    <property type="entry name" value="GCP"/>
</dbReference>
<keyword evidence="9" id="KW-1185">Reference proteome</keyword>
<dbReference type="AlphaFoldDB" id="A0A9W4KIN7"/>
<evidence type="ECO:0000256" key="5">
    <source>
        <dbReference type="RuleBase" id="RU363050"/>
    </source>
</evidence>
<feature type="domain" description="Gamma tubulin complex component C-terminal" evidence="6">
    <location>
        <begin position="632"/>
        <end position="995"/>
    </location>
</feature>
<name>A0A9W4KIN7_9EURO</name>
<dbReference type="PANTHER" id="PTHR19302:SF70">
    <property type="entry name" value="GAMMA-TUBULIN COMPLEX COMPONENT 6"/>
    <property type="match status" value="1"/>
</dbReference>
<accession>A0A9W4KIN7</accession>
<dbReference type="EMBL" id="CAJVRC010000892">
    <property type="protein sequence ID" value="CAG8907900.1"/>
    <property type="molecule type" value="Genomic_DNA"/>
</dbReference>
<proteinExistence type="inferred from homology"/>
<dbReference type="GO" id="GO:0000922">
    <property type="term" value="C:spindle pole"/>
    <property type="evidence" value="ECO:0007669"/>
    <property type="project" value="InterPro"/>
</dbReference>
<dbReference type="InterPro" id="IPR040457">
    <property type="entry name" value="GCP_C"/>
</dbReference>
<dbReference type="GO" id="GO:0043015">
    <property type="term" value="F:gamma-tubulin binding"/>
    <property type="evidence" value="ECO:0007669"/>
    <property type="project" value="InterPro"/>
</dbReference>
<evidence type="ECO:0000256" key="2">
    <source>
        <dbReference type="ARBA" id="ARBA00022490"/>
    </source>
</evidence>
<dbReference type="GO" id="GO:0051321">
    <property type="term" value="P:meiotic cell cycle"/>
    <property type="evidence" value="ECO:0007669"/>
    <property type="project" value="TreeGrafter"/>
</dbReference>
<dbReference type="GO" id="GO:0005816">
    <property type="term" value="C:spindle pole body"/>
    <property type="evidence" value="ECO:0007669"/>
    <property type="project" value="UniProtKB-ARBA"/>
</dbReference>
<comment type="similarity">
    <text evidence="1 5">Belongs to the TUBGCP family.</text>
</comment>